<dbReference type="Proteomes" id="UP000315017">
    <property type="component" value="Chromosome"/>
</dbReference>
<dbReference type="RefSeq" id="WP_145099577.1">
    <property type="nucleotide sequence ID" value="NZ_CP036274.1"/>
</dbReference>
<proteinExistence type="predicted"/>
<name>A0A517YNL0_9BACT</name>
<dbReference type="EMBL" id="CP036274">
    <property type="protein sequence ID" value="QDU31814.1"/>
    <property type="molecule type" value="Genomic_DNA"/>
</dbReference>
<accession>A0A517YNL0</accession>
<dbReference type="OrthoDB" id="290603at2"/>
<organism evidence="1 2">
    <name type="scientific">Anatilimnocola aggregata</name>
    <dbReference type="NCBI Taxonomy" id="2528021"/>
    <lineage>
        <taxon>Bacteria</taxon>
        <taxon>Pseudomonadati</taxon>
        <taxon>Planctomycetota</taxon>
        <taxon>Planctomycetia</taxon>
        <taxon>Pirellulales</taxon>
        <taxon>Pirellulaceae</taxon>
        <taxon>Anatilimnocola</taxon>
    </lineage>
</organism>
<protein>
    <submittedName>
        <fullName evidence="1">Uncharacterized protein</fullName>
    </submittedName>
</protein>
<keyword evidence="2" id="KW-1185">Reference proteome</keyword>
<gene>
    <name evidence="1" type="ORF">ETAA8_69740</name>
</gene>
<evidence type="ECO:0000313" key="2">
    <source>
        <dbReference type="Proteomes" id="UP000315017"/>
    </source>
</evidence>
<reference evidence="1 2" key="1">
    <citation type="submission" date="2019-02" db="EMBL/GenBank/DDBJ databases">
        <title>Deep-cultivation of Planctomycetes and their phenomic and genomic characterization uncovers novel biology.</title>
        <authorList>
            <person name="Wiegand S."/>
            <person name="Jogler M."/>
            <person name="Boedeker C."/>
            <person name="Pinto D."/>
            <person name="Vollmers J."/>
            <person name="Rivas-Marin E."/>
            <person name="Kohn T."/>
            <person name="Peeters S.H."/>
            <person name="Heuer A."/>
            <person name="Rast P."/>
            <person name="Oberbeckmann S."/>
            <person name="Bunk B."/>
            <person name="Jeske O."/>
            <person name="Meyerdierks A."/>
            <person name="Storesund J.E."/>
            <person name="Kallscheuer N."/>
            <person name="Luecker S."/>
            <person name="Lage O.M."/>
            <person name="Pohl T."/>
            <person name="Merkel B.J."/>
            <person name="Hornburger P."/>
            <person name="Mueller R.-W."/>
            <person name="Bruemmer F."/>
            <person name="Labrenz M."/>
            <person name="Spormann A.M."/>
            <person name="Op den Camp H."/>
            <person name="Overmann J."/>
            <person name="Amann R."/>
            <person name="Jetten M.S.M."/>
            <person name="Mascher T."/>
            <person name="Medema M.H."/>
            <person name="Devos D.P."/>
            <person name="Kaster A.-K."/>
            <person name="Ovreas L."/>
            <person name="Rohde M."/>
            <person name="Galperin M.Y."/>
            <person name="Jogler C."/>
        </authorList>
    </citation>
    <scope>NUCLEOTIDE SEQUENCE [LARGE SCALE GENOMIC DNA]</scope>
    <source>
        <strain evidence="1 2">ETA_A8</strain>
    </source>
</reference>
<evidence type="ECO:0000313" key="1">
    <source>
        <dbReference type="EMBL" id="QDU31814.1"/>
    </source>
</evidence>
<dbReference type="AlphaFoldDB" id="A0A517YNL0"/>
<dbReference type="KEGG" id="aagg:ETAA8_69740"/>
<sequence>MMTQNPQEAQLKEVVEKLERSLLTPVISGELVSWVTTVQDGADELDEQIRPFLEVLHAEYKQIVKADSELMSRVEQLVAEEKKMLLALEAFRCDLHQLAERAPTVFSDEAKVADERKKVEKQGTDILIQIKRQQTAVATWLSEADYRDRGPVD</sequence>